<dbReference type="CDD" id="cd16935">
    <property type="entry name" value="HATPase_AgrC-ComD-like"/>
    <property type="match status" value="1"/>
</dbReference>
<dbReference type="Gene3D" id="3.30.565.10">
    <property type="entry name" value="Histidine kinase-like ATPase, C-terminal domain"/>
    <property type="match status" value="1"/>
</dbReference>
<feature type="transmembrane region" description="Helical" evidence="1">
    <location>
        <begin position="185"/>
        <end position="204"/>
    </location>
</feature>
<evidence type="ECO:0000256" key="1">
    <source>
        <dbReference type="SAM" id="Phobius"/>
    </source>
</evidence>
<keyword evidence="4" id="KW-1185">Reference proteome</keyword>
<dbReference type="SUPFAM" id="SSF55874">
    <property type="entry name" value="ATPase domain of HSP90 chaperone/DNA topoisomerase II/histidine kinase"/>
    <property type="match status" value="1"/>
</dbReference>
<feature type="transmembrane region" description="Helical" evidence="1">
    <location>
        <begin position="123"/>
        <end position="141"/>
    </location>
</feature>
<keyword evidence="1" id="KW-0472">Membrane</keyword>
<evidence type="ECO:0000259" key="2">
    <source>
        <dbReference type="Pfam" id="PF14501"/>
    </source>
</evidence>
<keyword evidence="1" id="KW-1133">Transmembrane helix</keyword>
<organism evidence="3 4">
    <name type="scientific">Candidatus Enterococcus moelleringii</name>
    <dbReference type="NCBI Taxonomy" id="2815325"/>
    <lineage>
        <taxon>Bacteria</taxon>
        <taxon>Bacillati</taxon>
        <taxon>Bacillota</taxon>
        <taxon>Bacilli</taxon>
        <taxon>Lactobacillales</taxon>
        <taxon>Enterococcaceae</taxon>
        <taxon>Enterococcus</taxon>
    </lineage>
</organism>
<name>A0ABS3LC23_9ENTE</name>
<dbReference type="InterPro" id="IPR032834">
    <property type="entry name" value="NatK-like_C"/>
</dbReference>
<feature type="domain" description="Sensor histidine kinase NatK-like C-terminal" evidence="2">
    <location>
        <begin position="325"/>
        <end position="422"/>
    </location>
</feature>
<protein>
    <submittedName>
        <fullName evidence="3">GHKL domain-containing protein</fullName>
    </submittedName>
</protein>
<evidence type="ECO:0000313" key="4">
    <source>
        <dbReference type="Proteomes" id="UP000664601"/>
    </source>
</evidence>
<dbReference type="Proteomes" id="UP000664601">
    <property type="component" value="Unassembled WGS sequence"/>
</dbReference>
<comment type="caution">
    <text evidence="3">The sequence shown here is derived from an EMBL/GenBank/DDBJ whole genome shotgun (WGS) entry which is preliminary data.</text>
</comment>
<feature type="transmembrane region" description="Helical" evidence="1">
    <location>
        <begin position="38"/>
        <end position="56"/>
    </location>
</feature>
<reference evidence="3 4" key="1">
    <citation type="submission" date="2021-03" db="EMBL/GenBank/DDBJ databases">
        <title>Enterococcal diversity collection.</title>
        <authorList>
            <person name="Gilmore M.S."/>
            <person name="Schwartzman J."/>
            <person name="Van Tyne D."/>
            <person name="Martin M."/>
            <person name="Earl A.M."/>
            <person name="Manson A.L."/>
            <person name="Straub T."/>
            <person name="Salamzade R."/>
            <person name="Saavedra J."/>
            <person name="Lebreton F."/>
            <person name="Prichula J."/>
            <person name="Schaufler K."/>
            <person name="Gaca A."/>
            <person name="Sgardioli B."/>
            <person name="Wagenaar J."/>
            <person name="Strong T."/>
        </authorList>
    </citation>
    <scope>NUCLEOTIDE SEQUENCE [LARGE SCALE GENOMIC DNA]</scope>
    <source>
        <strain evidence="3 4">669A</strain>
    </source>
</reference>
<keyword evidence="1" id="KW-0812">Transmembrane</keyword>
<feature type="transmembrane region" description="Helical" evidence="1">
    <location>
        <begin position="153"/>
        <end position="173"/>
    </location>
</feature>
<dbReference type="RefSeq" id="WP_207674111.1">
    <property type="nucleotide sequence ID" value="NZ_JAFREM010000020.1"/>
</dbReference>
<feature type="transmembrane region" description="Helical" evidence="1">
    <location>
        <begin position="62"/>
        <end position="79"/>
    </location>
</feature>
<feature type="transmembrane region" description="Helical" evidence="1">
    <location>
        <begin position="6"/>
        <end position="26"/>
    </location>
</feature>
<evidence type="ECO:0000313" key="3">
    <source>
        <dbReference type="EMBL" id="MBO1307183.1"/>
    </source>
</evidence>
<proteinExistence type="predicted"/>
<dbReference type="Pfam" id="PF14501">
    <property type="entry name" value="HATPase_c_5"/>
    <property type="match status" value="1"/>
</dbReference>
<dbReference type="PANTHER" id="PTHR40448">
    <property type="entry name" value="TWO-COMPONENT SENSOR HISTIDINE KINASE"/>
    <property type="match status" value="1"/>
</dbReference>
<dbReference type="PANTHER" id="PTHR40448:SF1">
    <property type="entry name" value="TWO-COMPONENT SENSOR HISTIDINE KINASE"/>
    <property type="match status" value="1"/>
</dbReference>
<sequence>MIDYAIPLVKVILTSFISTFIIFNFIDRLFMRRYSEKAKYAGAFFLSWCLFIASAFFANGLISIIITISVTFLTALGLYHASKSSDVLKLCLFLLFIMLTEIIGQIVVSLAGGDFVSISHGDILQSSITFICYQFIMYTVTKNKSGFDHAGNLITLIVIPAISLFQLVVLVYLLKGQTNSTNKMLVLSACLLVFAINLIIYVLFQRIATLNYEKSQYQLLEQQRQSQYKYFNELELNYEEARKFLHDIKNHLNMIEELYKEDTSSTNEYAQMVKSEMKRIDVAAPSTNRIINILIYKWTAEAKRLGIAFNCRCEDVDLSFMPDKDLVTILSNLLDNAFEECSTNKLESNSIDFTLCKLNQFIVIHLSNSSESVLSYAGEQLRSSKENHLGLGLANVQTIAEKYHGMMDISQQDQVFTVQLTFFGQGDACNFT</sequence>
<dbReference type="InterPro" id="IPR036890">
    <property type="entry name" value="HATPase_C_sf"/>
</dbReference>
<gene>
    <name evidence="3" type="ORF">JZO70_13480</name>
</gene>
<feature type="transmembrane region" description="Helical" evidence="1">
    <location>
        <begin position="91"/>
        <end position="111"/>
    </location>
</feature>
<dbReference type="EMBL" id="JAFREM010000020">
    <property type="protein sequence ID" value="MBO1307183.1"/>
    <property type="molecule type" value="Genomic_DNA"/>
</dbReference>
<accession>A0ABS3LC23</accession>